<reference evidence="4" key="1">
    <citation type="submission" date="2021-12" db="EMBL/GenBank/DDBJ databases">
        <title>Description of Gramella crocea sp. nov., a new bacterium isolated from activated sludge.</title>
        <authorList>
            <person name="Zhang X."/>
        </authorList>
    </citation>
    <scope>NUCLEOTIDE SEQUENCE</scope>
    <source>
        <strain evidence="4">YB25</strain>
    </source>
</reference>
<dbReference type="Pfam" id="PF18962">
    <property type="entry name" value="Por_Secre_tail"/>
    <property type="match status" value="1"/>
</dbReference>
<protein>
    <submittedName>
        <fullName evidence="4">Thrombospondin type 3 repeat-containing protein</fullName>
    </submittedName>
</protein>
<dbReference type="AlphaFoldDB" id="A0A9X1UTT5"/>
<proteinExistence type="predicted"/>
<sequence>TGKPSYFRIVRESKPTEPEPTDNPGDVWDFGAAQLDNSQYNNQLTVEVINSWYDESITPGSSGNVLPDFTAGDLSWTGGGNDRLRTVNTDLTRYDDNINDYEDFKGRIYVNSRGATDRYFSIELNEDDRVTLWASGQDGNGEIHFEYAADPELQNDVVETSGELKELNFVAKTSGTYHIYDGVDKPSYFRIVRQPASYVTLSGNVDITEAPGIPEDYAIVFSIEEGKTWSVTPTDGSYSLELPTGFEYSLSLEGADEYVISNGTSLSLTESTTTRDITIEKVELYNVTGSILGLDDKISELDLDFTSNAAEAVYVPEAVVDTEAGTYTVKLEPNVNYTISGGVEGYYIPDNQIEITGETSQDIVFEAVPDGPFGDLDEDGILNADDNCVYTPNPDQADSDENGIGDVCEDDDGDGVINFDDNCPDTPEGVVVDVFGCEVFDLAANNYSIIANEVSCNGSGDGSISITAADTNYTYNVVVSGPSEASASLSSSNGFSSDIEGLDAGTYDVCITVDGREDYEQCFRVTIEGPTPLAAYSSVDYGNNTVAFTLSGGDQYTIEHNGKITTTTQSRIFLDLEKGKNKISIKGDSECQGTVYKEVLLSEEVVVFPNPTQGDLKVYINGEDRNIDVSLHGFNGQTYISKDMEVPEDRVIRLDLTTYRNGVYFLNLKSAHVSKSIKVIKS</sequence>
<dbReference type="EMBL" id="JAJSON010000001">
    <property type="protein sequence ID" value="MCG9970001.1"/>
    <property type="molecule type" value="Genomic_DNA"/>
</dbReference>
<feature type="non-terminal residue" evidence="4">
    <location>
        <position position="1"/>
    </location>
</feature>
<keyword evidence="5" id="KW-1185">Reference proteome</keyword>
<keyword evidence="2" id="KW-0106">Calcium</keyword>
<dbReference type="InterPro" id="IPR026444">
    <property type="entry name" value="Secre_tail"/>
</dbReference>
<dbReference type="InterPro" id="IPR003367">
    <property type="entry name" value="Thrombospondin_3-like_rpt"/>
</dbReference>
<evidence type="ECO:0000313" key="4">
    <source>
        <dbReference type="EMBL" id="MCG9970001.1"/>
    </source>
</evidence>
<evidence type="ECO:0000313" key="5">
    <source>
        <dbReference type="Proteomes" id="UP001139344"/>
    </source>
</evidence>
<dbReference type="NCBIfam" id="TIGR04183">
    <property type="entry name" value="Por_Secre_tail"/>
    <property type="match status" value="1"/>
</dbReference>
<organism evidence="4 5">
    <name type="scientific">Christiangramia crocea</name>
    <dbReference type="NCBI Taxonomy" id="2904124"/>
    <lineage>
        <taxon>Bacteria</taxon>
        <taxon>Pseudomonadati</taxon>
        <taxon>Bacteroidota</taxon>
        <taxon>Flavobacteriia</taxon>
        <taxon>Flavobacteriales</taxon>
        <taxon>Flavobacteriaceae</taxon>
        <taxon>Christiangramia</taxon>
    </lineage>
</organism>
<dbReference type="Pfam" id="PF02412">
    <property type="entry name" value="TSP_3"/>
    <property type="match status" value="2"/>
</dbReference>
<dbReference type="PANTHER" id="PTHR10199:SF100">
    <property type="entry name" value="THROMBOSPONDIN, ISOFORM A"/>
    <property type="match status" value="1"/>
</dbReference>
<accession>A0A9X1UTT5</accession>
<gene>
    <name evidence="4" type="ORF">LU635_00005</name>
</gene>
<dbReference type="PANTHER" id="PTHR10199">
    <property type="entry name" value="THROMBOSPONDIN"/>
    <property type="match status" value="1"/>
</dbReference>
<feature type="domain" description="Secretion system C-terminal sorting" evidence="3">
    <location>
        <begin position="607"/>
        <end position="679"/>
    </location>
</feature>
<comment type="caution">
    <text evidence="4">The sequence shown here is derived from an EMBL/GenBank/DDBJ whole genome shotgun (WGS) entry which is preliminary data.</text>
</comment>
<evidence type="ECO:0000259" key="3">
    <source>
        <dbReference type="Pfam" id="PF18962"/>
    </source>
</evidence>
<dbReference type="GO" id="GO:0005509">
    <property type="term" value="F:calcium ion binding"/>
    <property type="evidence" value="ECO:0007669"/>
    <property type="project" value="InterPro"/>
</dbReference>
<dbReference type="RefSeq" id="WP_240095135.1">
    <property type="nucleotide sequence ID" value="NZ_JAJSON010000001.1"/>
</dbReference>
<dbReference type="SUPFAM" id="SSF103647">
    <property type="entry name" value="TSP type-3 repeat"/>
    <property type="match status" value="1"/>
</dbReference>
<dbReference type="InterPro" id="IPR028974">
    <property type="entry name" value="TSP_type-3_rpt"/>
</dbReference>
<dbReference type="GO" id="GO:0007155">
    <property type="term" value="P:cell adhesion"/>
    <property type="evidence" value="ECO:0007669"/>
    <property type="project" value="InterPro"/>
</dbReference>
<name>A0A9X1UTT5_9FLAO</name>
<keyword evidence="1" id="KW-0732">Signal</keyword>
<dbReference type="Proteomes" id="UP001139344">
    <property type="component" value="Unassembled WGS sequence"/>
</dbReference>
<evidence type="ECO:0000256" key="1">
    <source>
        <dbReference type="ARBA" id="ARBA00022729"/>
    </source>
</evidence>
<dbReference type="Gene3D" id="4.10.1080.10">
    <property type="entry name" value="TSP type-3 repeat"/>
    <property type="match status" value="1"/>
</dbReference>
<evidence type="ECO:0000256" key="2">
    <source>
        <dbReference type="ARBA" id="ARBA00022837"/>
    </source>
</evidence>